<name>A0A8J5W0Z7_ZIZPA</name>
<evidence type="ECO:0000256" key="1">
    <source>
        <dbReference type="SAM" id="MobiDB-lite"/>
    </source>
</evidence>
<dbReference type="Proteomes" id="UP000729402">
    <property type="component" value="Unassembled WGS sequence"/>
</dbReference>
<reference evidence="2" key="2">
    <citation type="submission" date="2021-02" db="EMBL/GenBank/DDBJ databases">
        <authorList>
            <person name="Kimball J.A."/>
            <person name="Haas M.W."/>
            <person name="Macchietto M."/>
            <person name="Kono T."/>
            <person name="Duquette J."/>
            <person name="Shao M."/>
        </authorList>
    </citation>
    <scope>NUCLEOTIDE SEQUENCE</scope>
    <source>
        <tissue evidence="2">Fresh leaf tissue</tissue>
    </source>
</reference>
<proteinExistence type="predicted"/>
<protein>
    <submittedName>
        <fullName evidence="2">Uncharacterized protein</fullName>
    </submittedName>
</protein>
<reference evidence="2" key="1">
    <citation type="journal article" date="2021" name="bioRxiv">
        <title>Whole Genome Assembly and Annotation of Northern Wild Rice, Zizania palustris L., Supports a Whole Genome Duplication in the Zizania Genus.</title>
        <authorList>
            <person name="Haas M."/>
            <person name="Kono T."/>
            <person name="Macchietto M."/>
            <person name="Millas R."/>
            <person name="McGilp L."/>
            <person name="Shao M."/>
            <person name="Duquette J."/>
            <person name="Hirsch C.N."/>
            <person name="Kimball J."/>
        </authorList>
    </citation>
    <scope>NUCLEOTIDE SEQUENCE</scope>
    <source>
        <tissue evidence="2">Fresh leaf tissue</tissue>
    </source>
</reference>
<gene>
    <name evidence="2" type="ORF">GUJ93_ZPchr0015g6965</name>
</gene>
<feature type="region of interest" description="Disordered" evidence="1">
    <location>
        <begin position="1"/>
        <end position="27"/>
    </location>
</feature>
<organism evidence="2 3">
    <name type="scientific">Zizania palustris</name>
    <name type="common">Northern wild rice</name>
    <dbReference type="NCBI Taxonomy" id="103762"/>
    <lineage>
        <taxon>Eukaryota</taxon>
        <taxon>Viridiplantae</taxon>
        <taxon>Streptophyta</taxon>
        <taxon>Embryophyta</taxon>
        <taxon>Tracheophyta</taxon>
        <taxon>Spermatophyta</taxon>
        <taxon>Magnoliopsida</taxon>
        <taxon>Liliopsida</taxon>
        <taxon>Poales</taxon>
        <taxon>Poaceae</taxon>
        <taxon>BOP clade</taxon>
        <taxon>Oryzoideae</taxon>
        <taxon>Oryzeae</taxon>
        <taxon>Zizaniinae</taxon>
        <taxon>Zizania</taxon>
    </lineage>
</organism>
<accession>A0A8J5W0Z7</accession>
<comment type="caution">
    <text evidence="2">The sequence shown here is derived from an EMBL/GenBank/DDBJ whole genome shotgun (WGS) entry which is preliminary data.</text>
</comment>
<sequence length="117" mass="13472">MNWDRRPRRVASEMSPQPLTVKEHTKHRGPLLKVGAIKSDIQERYSNERMKSSYGEIPLPSFLQYGSNKEKEKRAGEEAQRWWTRQRRATCEAAGLGCESTLEDRRARARASGREAA</sequence>
<keyword evidence="3" id="KW-1185">Reference proteome</keyword>
<evidence type="ECO:0000313" key="3">
    <source>
        <dbReference type="Proteomes" id="UP000729402"/>
    </source>
</evidence>
<dbReference type="EMBL" id="JAAALK010000085">
    <property type="protein sequence ID" value="KAG8083326.1"/>
    <property type="molecule type" value="Genomic_DNA"/>
</dbReference>
<dbReference type="AlphaFoldDB" id="A0A8J5W0Z7"/>
<evidence type="ECO:0000313" key="2">
    <source>
        <dbReference type="EMBL" id="KAG8083326.1"/>
    </source>
</evidence>